<reference evidence="2" key="1">
    <citation type="submission" date="2007-07" db="EMBL/GenBank/DDBJ databases">
        <title>PCAP assembly of the Caenorhabditis remanei genome.</title>
        <authorList>
            <consortium name="The Caenorhabditis remanei Sequencing Consortium"/>
            <person name="Wilson R.K."/>
        </authorList>
    </citation>
    <scope>NUCLEOTIDE SEQUENCE [LARGE SCALE GENOMIC DNA]</scope>
    <source>
        <strain evidence="2">PB4641</strain>
    </source>
</reference>
<dbReference type="AlphaFoldDB" id="E3N167"/>
<evidence type="ECO:0000313" key="3">
    <source>
        <dbReference type="Proteomes" id="UP000008281"/>
    </source>
</evidence>
<keyword evidence="1" id="KW-0812">Transmembrane</keyword>
<proteinExistence type="predicted"/>
<gene>
    <name evidence="2" type="ORF">CRE_13000</name>
</gene>
<keyword evidence="1" id="KW-1133">Transmembrane helix</keyword>
<keyword evidence="3" id="KW-1185">Reference proteome</keyword>
<evidence type="ECO:0000313" key="2">
    <source>
        <dbReference type="EMBL" id="EFO83106.1"/>
    </source>
</evidence>
<dbReference type="Proteomes" id="UP000008281">
    <property type="component" value="Unassembled WGS sequence"/>
</dbReference>
<keyword evidence="1" id="KW-0472">Membrane</keyword>
<dbReference type="InParanoid" id="E3N167"/>
<evidence type="ECO:0000256" key="1">
    <source>
        <dbReference type="SAM" id="Phobius"/>
    </source>
</evidence>
<name>E3N167_CAERE</name>
<feature type="transmembrane region" description="Helical" evidence="1">
    <location>
        <begin position="21"/>
        <end position="46"/>
    </location>
</feature>
<dbReference type="HOGENOM" id="CLU_2656805_0_0_1"/>
<protein>
    <submittedName>
        <fullName evidence="2">Uncharacterized protein</fullName>
    </submittedName>
</protein>
<organism evidence="3">
    <name type="scientific">Caenorhabditis remanei</name>
    <name type="common">Caenorhabditis vulgaris</name>
    <dbReference type="NCBI Taxonomy" id="31234"/>
    <lineage>
        <taxon>Eukaryota</taxon>
        <taxon>Metazoa</taxon>
        <taxon>Ecdysozoa</taxon>
        <taxon>Nematoda</taxon>
        <taxon>Chromadorea</taxon>
        <taxon>Rhabditida</taxon>
        <taxon>Rhabditina</taxon>
        <taxon>Rhabditomorpha</taxon>
        <taxon>Rhabditoidea</taxon>
        <taxon>Rhabditidae</taxon>
        <taxon>Peloderinae</taxon>
        <taxon>Caenorhabditis</taxon>
    </lineage>
</organism>
<accession>E3N167</accession>
<sequence>MVAEGPIGLAYILQGFAGKSMGILIISGCALMNVLLIVAAVTVVGVNLPSWINGSNISHLICATPRGFLSEPVSSS</sequence>
<dbReference type="EMBL" id="DS268507">
    <property type="protein sequence ID" value="EFO83106.1"/>
    <property type="molecule type" value="Genomic_DNA"/>
</dbReference>